<evidence type="ECO:0000313" key="3">
    <source>
        <dbReference type="Proteomes" id="UP000258309"/>
    </source>
</evidence>
<name>A0A3E2H9M9_SCYLI</name>
<evidence type="ECO:0000256" key="1">
    <source>
        <dbReference type="SAM" id="MobiDB-lite"/>
    </source>
</evidence>
<dbReference type="EMBL" id="NCSJ02000108">
    <property type="protein sequence ID" value="RFU30125.1"/>
    <property type="molecule type" value="Genomic_DNA"/>
</dbReference>
<sequence>MVDWPDWKSTDRPVNWRVVEGYKGQEKLIQELIEELIGLERPVEKPMEESVSQELIKQPVDKLISLSRPVDQVMKGKSTEGSTDQEEEKGEEEEEERRCLGCYQLRSLSDYSQFLTCIACRRRNTKANRRRRQKVIQATREQIERHLRSWSAIAGERKLRPLREHRFRPLTVDDYLNATELD</sequence>
<feature type="non-terminal residue" evidence="2">
    <location>
        <position position="1"/>
    </location>
</feature>
<organism evidence="2 3">
    <name type="scientific">Scytalidium lignicola</name>
    <name type="common">Hyphomycete</name>
    <dbReference type="NCBI Taxonomy" id="5539"/>
    <lineage>
        <taxon>Eukaryota</taxon>
        <taxon>Fungi</taxon>
        <taxon>Dikarya</taxon>
        <taxon>Ascomycota</taxon>
        <taxon>Pezizomycotina</taxon>
        <taxon>Leotiomycetes</taxon>
        <taxon>Leotiomycetes incertae sedis</taxon>
        <taxon>Scytalidium</taxon>
    </lineage>
</organism>
<evidence type="ECO:0000313" key="2">
    <source>
        <dbReference type="EMBL" id="RFU30125.1"/>
    </source>
</evidence>
<dbReference type="AlphaFoldDB" id="A0A3E2H9M9"/>
<feature type="compositionally biased region" description="Acidic residues" evidence="1">
    <location>
        <begin position="83"/>
        <end position="95"/>
    </location>
</feature>
<feature type="region of interest" description="Disordered" evidence="1">
    <location>
        <begin position="68"/>
        <end position="96"/>
    </location>
</feature>
<keyword evidence="3" id="KW-1185">Reference proteome</keyword>
<proteinExistence type="predicted"/>
<dbReference type="Proteomes" id="UP000258309">
    <property type="component" value="Unassembled WGS sequence"/>
</dbReference>
<accession>A0A3E2H9M9</accession>
<reference evidence="2 3" key="1">
    <citation type="submission" date="2018-05" db="EMBL/GenBank/DDBJ databases">
        <title>Draft genome sequence of Scytalidium lignicola DSM 105466, a ubiquitous saprotrophic fungus.</title>
        <authorList>
            <person name="Buettner E."/>
            <person name="Gebauer A.M."/>
            <person name="Hofrichter M."/>
            <person name="Liers C."/>
            <person name="Kellner H."/>
        </authorList>
    </citation>
    <scope>NUCLEOTIDE SEQUENCE [LARGE SCALE GENOMIC DNA]</scope>
    <source>
        <strain evidence="2 3">DSM 105466</strain>
    </source>
</reference>
<feature type="non-terminal residue" evidence="2">
    <location>
        <position position="182"/>
    </location>
</feature>
<comment type="caution">
    <text evidence="2">The sequence shown here is derived from an EMBL/GenBank/DDBJ whole genome shotgun (WGS) entry which is preliminary data.</text>
</comment>
<gene>
    <name evidence="2" type="ORF">B7463_g6223</name>
</gene>
<protein>
    <submittedName>
        <fullName evidence="2">Uncharacterized protein</fullName>
    </submittedName>
</protein>